<sequence>MKVGFPIQLCYVQTSKHMYQQTVGEVSVWGQKEKGQPIQNYCYELCNQKMIQRNGKVITQCHCHSHSPLILVFLRFIL</sequence>
<organism evidence="1 2">
    <name type="scientific">Crotalaria pallida</name>
    <name type="common">Smooth rattlebox</name>
    <name type="synonym">Crotalaria striata</name>
    <dbReference type="NCBI Taxonomy" id="3830"/>
    <lineage>
        <taxon>Eukaryota</taxon>
        <taxon>Viridiplantae</taxon>
        <taxon>Streptophyta</taxon>
        <taxon>Embryophyta</taxon>
        <taxon>Tracheophyta</taxon>
        <taxon>Spermatophyta</taxon>
        <taxon>Magnoliopsida</taxon>
        <taxon>eudicotyledons</taxon>
        <taxon>Gunneridae</taxon>
        <taxon>Pentapetalae</taxon>
        <taxon>rosids</taxon>
        <taxon>fabids</taxon>
        <taxon>Fabales</taxon>
        <taxon>Fabaceae</taxon>
        <taxon>Papilionoideae</taxon>
        <taxon>50 kb inversion clade</taxon>
        <taxon>genistoids sensu lato</taxon>
        <taxon>core genistoids</taxon>
        <taxon>Crotalarieae</taxon>
        <taxon>Crotalaria</taxon>
    </lineage>
</organism>
<name>A0AAN9FFG0_CROPI</name>
<dbReference type="Proteomes" id="UP001372338">
    <property type="component" value="Unassembled WGS sequence"/>
</dbReference>
<protein>
    <submittedName>
        <fullName evidence="1">Uncharacterized protein</fullName>
    </submittedName>
</protein>
<proteinExistence type="predicted"/>
<dbReference type="EMBL" id="JAYWIO010000003">
    <property type="protein sequence ID" value="KAK7275502.1"/>
    <property type="molecule type" value="Genomic_DNA"/>
</dbReference>
<accession>A0AAN9FFG0</accession>
<reference evidence="1 2" key="1">
    <citation type="submission" date="2024-01" db="EMBL/GenBank/DDBJ databases">
        <title>The genomes of 5 underutilized Papilionoideae crops provide insights into root nodulation and disease resistanc.</title>
        <authorList>
            <person name="Yuan L."/>
        </authorList>
    </citation>
    <scope>NUCLEOTIDE SEQUENCE [LARGE SCALE GENOMIC DNA]</scope>
    <source>
        <strain evidence="1">ZHUSHIDOU_FW_LH</strain>
        <tissue evidence="1">Leaf</tissue>
    </source>
</reference>
<evidence type="ECO:0000313" key="1">
    <source>
        <dbReference type="EMBL" id="KAK7275502.1"/>
    </source>
</evidence>
<keyword evidence="2" id="KW-1185">Reference proteome</keyword>
<dbReference type="AlphaFoldDB" id="A0AAN9FFG0"/>
<evidence type="ECO:0000313" key="2">
    <source>
        <dbReference type="Proteomes" id="UP001372338"/>
    </source>
</evidence>
<gene>
    <name evidence="1" type="ORF">RIF29_16621</name>
</gene>
<comment type="caution">
    <text evidence="1">The sequence shown here is derived from an EMBL/GenBank/DDBJ whole genome shotgun (WGS) entry which is preliminary data.</text>
</comment>